<organism evidence="1 2">
    <name type="scientific">Liparis tanakae</name>
    <name type="common">Tanaka's snailfish</name>
    <dbReference type="NCBI Taxonomy" id="230148"/>
    <lineage>
        <taxon>Eukaryota</taxon>
        <taxon>Metazoa</taxon>
        <taxon>Chordata</taxon>
        <taxon>Craniata</taxon>
        <taxon>Vertebrata</taxon>
        <taxon>Euteleostomi</taxon>
        <taxon>Actinopterygii</taxon>
        <taxon>Neopterygii</taxon>
        <taxon>Teleostei</taxon>
        <taxon>Neoteleostei</taxon>
        <taxon>Acanthomorphata</taxon>
        <taxon>Eupercaria</taxon>
        <taxon>Perciformes</taxon>
        <taxon>Cottioidei</taxon>
        <taxon>Cottales</taxon>
        <taxon>Liparidae</taxon>
        <taxon>Liparis</taxon>
    </lineage>
</organism>
<dbReference type="EMBL" id="SRLO01000028">
    <property type="protein sequence ID" value="TNN84244.1"/>
    <property type="molecule type" value="Genomic_DNA"/>
</dbReference>
<evidence type="ECO:0000313" key="1">
    <source>
        <dbReference type="EMBL" id="TNN84244.1"/>
    </source>
</evidence>
<keyword evidence="2" id="KW-1185">Reference proteome</keyword>
<comment type="caution">
    <text evidence="1">The sequence shown here is derived from an EMBL/GenBank/DDBJ whole genome shotgun (WGS) entry which is preliminary data.</text>
</comment>
<reference evidence="1 2" key="1">
    <citation type="submission" date="2019-03" db="EMBL/GenBank/DDBJ databases">
        <title>First draft genome of Liparis tanakae, snailfish: a comprehensive survey of snailfish specific genes.</title>
        <authorList>
            <person name="Kim W."/>
            <person name="Song I."/>
            <person name="Jeong J.-H."/>
            <person name="Kim D."/>
            <person name="Kim S."/>
            <person name="Ryu S."/>
            <person name="Song J.Y."/>
            <person name="Lee S.K."/>
        </authorList>
    </citation>
    <scope>NUCLEOTIDE SEQUENCE [LARGE SCALE GENOMIC DNA]</scope>
    <source>
        <tissue evidence="1">Muscle</tissue>
    </source>
</reference>
<proteinExistence type="predicted"/>
<name>A0A4Z2J319_9TELE</name>
<dbReference type="AlphaFoldDB" id="A0A4Z2J319"/>
<dbReference type="Proteomes" id="UP000314294">
    <property type="component" value="Unassembled WGS sequence"/>
</dbReference>
<gene>
    <name evidence="1" type="ORF">EYF80_005571</name>
</gene>
<evidence type="ECO:0000313" key="2">
    <source>
        <dbReference type="Proteomes" id="UP000314294"/>
    </source>
</evidence>
<protein>
    <submittedName>
        <fullName evidence="1">Uncharacterized protein</fullName>
    </submittedName>
</protein>
<sequence length="73" mass="7859">MTCPHIQKLVLRPVLRPGSGHRADPPEALHWWVAEGAWVGAPPLGAVDPVAVGGLEGQPWVLELRLEEAPQKA</sequence>
<accession>A0A4Z2J319</accession>